<protein>
    <recommendedName>
        <fullName evidence="2">Ricin B lectin domain-containing protein</fullName>
    </recommendedName>
</protein>
<evidence type="ECO:0000313" key="3">
    <source>
        <dbReference type="EMBL" id="WRT64497.1"/>
    </source>
</evidence>
<feature type="domain" description="Ricin B lectin" evidence="2">
    <location>
        <begin position="197"/>
        <end position="310"/>
    </location>
</feature>
<dbReference type="RefSeq" id="XP_062789237.1">
    <property type="nucleotide sequence ID" value="XM_062933186.1"/>
</dbReference>
<dbReference type="GeneID" id="87953560"/>
<dbReference type="Pfam" id="PF00652">
    <property type="entry name" value="Ricin_B_lectin"/>
    <property type="match status" value="2"/>
</dbReference>
<reference evidence="3 4" key="1">
    <citation type="submission" date="2024-01" db="EMBL/GenBank/DDBJ databases">
        <title>Comparative genomics of Cryptococcus and Kwoniella reveals pathogenesis evolution and contrasting modes of karyotype evolution via chromosome fusion or intercentromeric recombination.</title>
        <authorList>
            <person name="Coelho M.A."/>
            <person name="David-Palma M."/>
            <person name="Shea T."/>
            <person name="Bowers K."/>
            <person name="McGinley-Smith S."/>
            <person name="Mohammad A.W."/>
            <person name="Gnirke A."/>
            <person name="Yurkov A.M."/>
            <person name="Nowrousian M."/>
            <person name="Sun S."/>
            <person name="Cuomo C.A."/>
            <person name="Heitman J."/>
        </authorList>
    </citation>
    <scope>NUCLEOTIDE SEQUENCE [LARGE SCALE GENOMIC DNA]</scope>
    <source>
        <strain evidence="3">CBS 11374</strain>
    </source>
</reference>
<keyword evidence="4" id="KW-1185">Reference proteome</keyword>
<dbReference type="Proteomes" id="UP001329825">
    <property type="component" value="Chromosome 2"/>
</dbReference>
<dbReference type="InterPro" id="IPR035992">
    <property type="entry name" value="Ricin_B-like_lectins"/>
</dbReference>
<gene>
    <name evidence="3" type="ORF">IL334_001429</name>
</gene>
<name>A0ABZ1CW40_9TREE</name>
<sequence>MLLNDLFALLCMCTVFATPILVEKRYTAIRIKSYRNNECLHPNGDKSTWGPGTQVGTTGCDKAAMRTASPGSGNIVLYNTDLVVDAGTGIENGEQVTLAAKSSGKFQQTWYWTIDDRLAITGGTQCLDQGSEEEGTQTWKCISGNTNQIWICQTPIPENPVFDPPLGNIYDDSSTGGKRLHPVGRSDLALTLDGGFEMSGRSAVIAYSQPNESPNSSAQLLNLTIGSGIFVSSLHDSTTCLDAGYDPHNGAIARFINCGEAARWDWDGSKLKLFNQNLCLDVQAESVRLNEILKRLQVWECIQGNTNQEFFTLT</sequence>
<dbReference type="InterPro" id="IPR000772">
    <property type="entry name" value="Ricin_B_lectin"/>
</dbReference>
<evidence type="ECO:0000259" key="2">
    <source>
        <dbReference type="Pfam" id="PF00652"/>
    </source>
</evidence>
<feature type="chain" id="PRO_5047156713" description="Ricin B lectin domain-containing protein" evidence="1">
    <location>
        <begin position="18"/>
        <end position="314"/>
    </location>
</feature>
<evidence type="ECO:0000256" key="1">
    <source>
        <dbReference type="SAM" id="SignalP"/>
    </source>
</evidence>
<dbReference type="EMBL" id="CP141882">
    <property type="protein sequence ID" value="WRT64497.1"/>
    <property type="molecule type" value="Genomic_DNA"/>
</dbReference>
<keyword evidence="1" id="KW-0732">Signal</keyword>
<dbReference type="SUPFAM" id="SSF50370">
    <property type="entry name" value="Ricin B-like lectins"/>
    <property type="match status" value="2"/>
</dbReference>
<proteinExistence type="predicted"/>
<evidence type="ECO:0000313" key="4">
    <source>
        <dbReference type="Proteomes" id="UP001329825"/>
    </source>
</evidence>
<dbReference type="Gene3D" id="2.80.10.50">
    <property type="match status" value="2"/>
</dbReference>
<organism evidence="3 4">
    <name type="scientific">Kwoniella shivajii</name>
    <dbReference type="NCBI Taxonomy" id="564305"/>
    <lineage>
        <taxon>Eukaryota</taxon>
        <taxon>Fungi</taxon>
        <taxon>Dikarya</taxon>
        <taxon>Basidiomycota</taxon>
        <taxon>Agaricomycotina</taxon>
        <taxon>Tremellomycetes</taxon>
        <taxon>Tremellales</taxon>
        <taxon>Cryptococcaceae</taxon>
        <taxon>Kwoniella</taxon>
    </lineage>
</organism>
<accession>A0ABZ1CW40</accession>
<feature type="domain" description="Ricin B lectin" evidence="2">
    <location>
        <begin position="29"/>
        <end position="150"/>
    </location>
</feature>
<feature type="signal peptide" evidence="1">
    <location>
        <begin position="1"/>
        <end position="17"/>
    </location>
</feature>